<dbReference type="PROSITE" id="PS51257">
    <property type="entry name" value="PROKAR_LIPOPROTEIN"/>
    <property type="match status" value="1"/>
</dbReference>
<evidence type="ECO:0000256" key="2">
    <source>
        <dbReference type="ARBA" id="ARBA00022729"/>
    </source>
</evidence>
<feature type="chain" id="PRO_5045446009" evidence="5">
    <location>
        <begin position="21"/>
        <end position="539"/>
    </location>
</feature>
<evidence type="ECO:0000256" key="4">
    <source>
        <dbReference type="SAM" id="MobiDB-lite"/>
    </source>
</evidence>
<dbReference type="InterPro" id="IPR051601">
    <property type="entry name" value="Serine_prot/Carboxylest_S33"/>
</dbReference>
<evidence type="ECO:0000256" key="1">
    <source>
        <dbReference type="ARBA" id="ARBA00010088"/>
    </source>
</evidence>
<evidence type="ECO:0000259" key="6">
    <source>
        <dbReference type="Pfam" id="PF00561"/>
    </source>
</evidence>
<dbReference type="SUPFAM" id="SSF53474">
    <property type="entry name" value="alpha/beta-Hydrolases"/>
    <property type="match status" value="1"/>
</dbReference>
<feature type="domain" description="Peptidase S33 tripeptidyl aminopeptidase-like C-terminal" evidence="7">
    <location>
        <begin position="435"/>
        <end position="538"/>
    </location>
</feature>
<keyword evidence="3 8" id="KW-0378">Hydrolase</keyword>
<evidence type="ECO:0000256" key="5">
    <source>
        <dbReference type="SAM" id="SignalP"/>
    </source>
</evidence>
<feature type="domain" description="AB hydrolase-1" evidence="6">
    <location>
        <begin position="130"/>
        <end position="310"/>
    </location>
</feature>
<reference evidence="8" key="1">
    <citation type="journal article" date="2023" name="Int. J. Syst. Evol. Microbiol.">
        <title>Streptomyces meridianus sp. nov. isolated from brackish water of the Tagus estuary in Alcochete, Portugal.</title>
        <authorList>
            <person name="Santos J.D.N."/>
            <person name="Klimek D."/>
            <person name="Calusinska M."/>
            <person name="Lobo Da Cunha A."/>
            <person name="Catita J."/>
            <person name="Goncalves H."/>
            <person name="Gonzalez I."/>
            <person name="Reyes F."/>
            <person name="Lage O.M."/>
        </authorList>
    </citation>
    <scope>NUCLEOTIDE SEQUENCE</scope>
    <source>
        <strain evidence="8">MTZ3.1</strain>
    </source>
</reference>
<dbReference type="GO" id="GO:0016787">
    <property type="term" value="F:hydrolase activity"/>
    <property type="evidence" value="ECO:0007669"/>
    <property type="project" value="UniProtKB-KW"/>
</dbReference>
<feature type="signal peptide" evidence="5">
    <location>
        <begin position="1"/>
        <end position="20"/>
    </location>
</feature>
<evidence type="ECO:0000313" key="8">
    <source>
        <dbReference type="EMBL" id="MCM2576166.1"/>
    </source>
</evidence>
<keyword evidence="9" id="KW-1185">Reference proteome</keyword>
<dbReference type="PANTHER" id="PTHR43248:SF29">
    <property type="entry name" value="TRIPEPTIDYL AMINOPEPTIDASE"/>
    <property type="match status" value="1"/>
</dbReference>
<dbReference type="RefSeq" id="WP_251408558.1">
    <property type="nucleotide sequence ID" value="NZ_JAMQGM010000002.1"/>
</dbReference>
<gene>
    <name evidence="8" type="ORF">M1E25_02160</name>
</gene>
<name>A0ABT0X0T7_9ACTN</name>
<dbReference type="PANTHER" id="PTHR43248">
    <property type="entry name" value="2-SUCCINYL-6-HYDROXY-2,4-CYCLOHEXADIENE-1-CARBOXYLATE SYNTHASE"/>
    <property type="match status" value="1"/>
</dbReference>
<feature type="region of interest" description="Disordered" evidence="4">
    <location>
        <begin position="31"/>
        <end position="87"/>
    </location>
</feature>
<dbReference type="EMBL" id="JAMQGM010000002">
    <property type="protein sequence ID" value="MCM2576166.1"/>
    <property type="molecule type" value="Genomic_DNA"/>
</dbReference>
<evidence type="ECO:0000256" key="3">
    <source>
        <dbReference type="ARBA" id="ARBA00022801"/>
    </source>
</evidence>
<proteinExistence type="inferred from homology"/>
<protein>
    <submittedName>
        <fullName evidence="8">Alpha/beta hydrolase</fullName>
    </submittedName>
</protein>
<evidence type="ECO:0000313" key="9">
    <source>
        <dbReference type="Proteomes" id="UP001167160"/>
    </source>
</evidence>
<accession>A0ABT0X0T7</accession>
<dbReference type="InterPro" id="IPR029058">
    <property type="entry name" value="AB_hydrolase_fold"/>
</dbReference>
<dbReference type="InterPro" id="IPR000073">
    <property type="entry name" value="AB_hydrolase_1"/>
</dbReference>
<dbReference type="Proteomes" id="UP001167160">
    <property type="component" value="Unassembled WGS sequence"/>
</dbReference>
<evidence type="ECO:0000259" key="7">
    <source>
        <dbReference type="Pfam" id="PF08386"/>
    </source>
</evidence>
<comment type="caution">
    <text evidence="8">The sequence shown here is derived from an EMBL/GenBank/DDBJ whole genome shotgun (WGS) entry which is preliminary data.</text>
</comment>
<dbReference type="Pfam" id="PF08386">
    <property type="entry name" value="Abhydrolase_4"/>
    <property type="match status" value="1"/>
</dbReference>
<comment type="similarity">
    <text evidence="1">Belongs to the peptidase S33 family.</text>
</comment>
<keyword evidence="2 5" id="KW-0732">Signal</keyword>
<dbReference type="InterPro" id="IPR013595">
    <property type="entry name" value="Pept_S33_TAP-like_C"/>
</dbReference>
<sequence>MPPGSRPARAVALTAATALAAAVIGGCTGGGDEPTGSASRPEASAATGPVPALPGSLTGQRLRWKPCGPPTVLQGDTGTGAPQPLQGTRWECTSMRAPLDYARPDGRTIDLALIRVKADPKDGEKRIGSLIFNFGGPGSSGVATLPAFAEEDYRQLHTRYDLVSFDPRGIGASAPVRCLDDKQLDAWNASDGTPDDRAEEKAYVRDVARAAAACAKNSGTHLPYLGTVNAARDLDLMRQVLGDDELHYFGISYGTELGGVYAHLYPKRVGRAVLDAVVDPTQAPEEGSLAQAKGFQQALDAFLEDCAGQGSSCPVGKDPEEGEQKITQLLDRLDEEPLPTNSGRDLTQTLAMNGILQALYSKDLWPVLRQALQEARQYDSGSLLLVLSDALTGRDEEGRYNNSQAAHSAVVCADTERRYTAKDVEDALPEFRKASPVFGELLAWGLLQCTDWPVAGQQGSTEVGAEGSAPILVVGNTGDPATPFGGTGKMLEELGPGVGVELIWKGQGHGAYGSSRCVEDKVNGYLLDGRVPANGTVCP</sequence>
<dbReference type="Pfam" id="PF00561">
    <property type="entry name" value="Abhydrolase_1"/>
    <property type="match status" value="1"/>
</dbReference>
<dbReference type="Gene3D" id="3.40.50.1820">
    <property type="entry name" value="alpha/beta hydrolase"/>
    <property type="match status" value="1"/>
</dbReference>
<organism evidence="8 9">
    <name type="scientific">Streptomyces meridianus</name>
    <dbReference type="NCBI Taxonomy" id="2938945"/>
    <lineage>
        <taxon>Bacteria</taxon>
        <taxon>Bacillati</taxon>
        <taxon>Actinomycetota</taxon>
        <taxon>Actinomycetes</taxon>
        <taxon>Kitasatosporales</taxon>
        <taxon>Streptomycetaceae</taxon>
        <taxon>Streptomyces</taxon>
    </lineage>
</organism>